<name>A0ABU3VL19_9RHOB</name>
<dbReference type="NCBIfam" id="NF045923">
    <property type="entry name" value="SpheroidMoxCrtARhod"/>
    <property type="match status" value="1"/>
</dbReference>
<dbReference type="GO" id="GO:0004497">
    <property type="term" value="F:monooxygenase activity"/>
    <property type="evidence" value="ECO:0007669"/>
    <property type="project" value="UniProtKB-KW"/>
</dbReference>
<dbReference type="CDD" id="cd21650">
    <property type="entry name" value="CrtA-like"/>
    <property type="match status" value="1"/>
</dbReference>
<keyword evidence="1" id="KW-0503">Monooxygenase</keyword>
<sequence>MMGLARSQMRRLDGVGFWKLCGSGTGEGFTPIPNTAVYSILATWPDEETARLQTRSAPVFLRYLKRASECWTVFLAPISARGEWSGVRPFKTTDHTDQGPVAALTRATIRPLKALKFWRRVPDISSVIGADGNVIFKIGIGEVPLMHQITFSIWPDTRAMADFARGDGPHARAIRAVREGDWFSEELYARFHVLGDSGTWQGRSPLTRSEVAA</sequence>
<proteinExistence type="predicted"/>
<protein>
    <submittedName>
        <fullName evidence="1">Spheroidene monooxygenase</fullName>
    </submittedName>
</protein>
<comment type="caution">
    <text evidence="1">The sequence shown here is derived from an EMBL/GenBank/DDBJ whole genome shotgun (WGS) entry which is preliminary data.</text>
</comment>
<dbReference type="Proteomes" id="UP001255416">
    <property type="component" value="Unassembled WGS sequence"/>
</dbReference>
<reference evidence="2" key="1">
    <citation type="submission" date="2023-05" db="EMBL/GenBank/DDBJ databases">
        <title>Sedimentitalea sp. nov. JM2-8.</title>
        <authorList>
            <person name="Huang J."/>
        </authorList>
    </citation>
    <scope>NUCLEOTIDE SEQUENCE [LARGE SCALE GENOMIC DNA]</scope>
    <source>
        <strain evidence="2">KHS03</strain>
    </source>
</reference>
<organism evidence="1 2">
    <name type="scientific">Sedimentitalea todarodis</name>
    <dbReference type="NCBI Taxonomy" id="1631240"/>
    <lineage>
        <taxon>Bacteria</taxon>
        <taxon>Pseudomonadati</taxon>
        <taxon>Pseudomonadota</taxon>
        <taxon>Alphaproteobacteria</taxon>
        <taxon>Rhodobacterales</taxon>
        <taxon>Paracoccaceae</taxon>
        <taxon>Sedimentitalea</taxon>
    </lineage>
</organism>
<evidence type="ECO:0000313" key="1">
    <source>
        <dbReference type="EMBL" id="MDU9006670.1"/>
    </source>
</evidence>
<accession>A0ABU3VL19</accession>
<dbReference type="InterPro" id="IPR049574">
    <property type="entry name" value="CrtA-like"/>
</dbReference>
<keyword evidence="2" id="KW-1185">Reference proteome</keyword>
<keyword evidence="1" id="KW-0560">Oxidoreductase</keyword>
<dbReference type="EMBL" id="JASMWN010000027">
    <property type="protein sequence ID" value="MDU9006670.1"/>
    <property type="molecule type" value="Genomic_DNA"/>
</dbReference>
<evidence type="ECO:0000313" key="2">
    <source>
        <dbReference type="Proteomes" id="UP001255416"/>
    </source>
</evidence>
<gene>
    <name evidence="1" type="ORF">QO231_22790</name>
</gene>